<reference evidence="3" key="1">
    <citation type="submission" date="2012-12" db="EMBL/GenBank/DDBJ databases">
        <authorList>
            <person name="Hellsten U."/>
            <person name="Grimwood J."/>
            <person name="Chapman J.A."/>
            <person name="Shapiro H."/>
            <person name="Aerts A."/>
            <person name="Otillar R.P."/>
            <person name="Terry A.Y."/>
            <person name="Boore J.L."/>
            <person name="Simakov O."/>
            <person name="Marletaz F."/>
            <person name="Cho S.-J."/>
            <person name="Edsinger-Gonzales E."/>
            <person name="Havlak P."/>
            <person name="Kuo D.-H."/>
            <person name="Larsson T."/>
            <person name="Lv J."/>
            <person name="Arendt D."/>
            <person name="Savage R."/>
            <person name="Osoegawa K."/>
            <person name="de Jong P."/>
            <person name="Lindberg D.R."/>
            <person name="Seaver E.C."/>
            <person name="Weisblat D.A."/>
            <person name="Putnam N.H."/>
            <person name="Grigoriev I.V."/>
            <person name="Rokhsar D.S."/>
        </authorList>
    </citation>
    <scope>NUCLEOTIDE SEQUENCE</scope>
    <source>
        <strain evidence="3">I ESC-2004</strain>
    </source>
</reference>
<protein>
    <submittedName>
        <fullName evidence="1 2">Uncharacterized protein</fullName>
    </submittedName>
</protein>
<dbReference type="EMBL" id="KB302535">
    <property type="protein sequence ID" value="ELU04247.1"/>
    <property type="molecule type" value="Genomic_DNA"/>
</dbReference>
<dbReference type="Proteomes" id="UP000014760">
    <property type="component" value="Unassembled WGS sequence"/>
</dbReference>
<evidence type="ECO:0000313" key="2">
    <source>
        <dbReference type="EnsemblMetazoa" id="CapteP188451"/>
    </source>
</evidence>
<dbReference type="EMBL" id="AMQN01008243">
    <property type="status" value="NOT_ANNOTATED_CDS"/>
    <property type="molecule type" value="Genomic_DNA"/>
</dbReference>
<keyword evidence="3" id="KW-1185">Reference proteome</keyword>
<name>R7ULU0_CAPTE</name>
<dbReference type="Gene3D" id="1.25.40.10">
    <property type="entry name" value="Tetratricopeptide repeat domain"/>
    <property type="match status" value="1"/>
</dbReference>
<reference evidence="2" key="3">
    <citation type="submission" date="2015-06" db="UniProtKB">
        <authorList>
            <consortium name="EnsemblMetazoa"/>
        </authorList>
    </citation>
    <scope>IDENTIFICATION</scope>
</reference>
<dbReference type="SUPFAM" id="SSF48452">
    <property type="entry name" value="TPR-like"/>
    <property type="match status" value="1"/>
</dbReference>
<reference evidence="1 3" key="2">
    <citation type="journal article" date="2013" name="Nature">
        <title>Insights into bilaterian evolution from three spiralian genomes.</title>
        <authorList>
            <person name="Simakov O."/>
            <person name="Marletaz F."/>
            <person name="Cho S.J."/>
            <person name="Edsinger-Gonzales E."/>
            <person name="Havlak P."/>
            <person name="Hellsten U."/>
            <person name="Kuo D.H."/>
            <person name="Larsson T."/>
            <person name="Lv J."/>
            <person name="Arendt D."/>
            <person name="Savage R."/>
            <person name="Osoegawa K."/>
            <person name="de Jong P."/>
            <person name="Grimwood J."/>
            <person name="Chapman J.A."/>
            <person name="Shapiro H."/>
            <person name="Aerts A."/>
            <person name="Otillar R.P."/>
            <person name="Terry A.Y."/>
            <person name="Boore J.L."/>
            <person name="Grigoriev I.V."/>
            <person name="Lindberg D.R."/>
            <person name="Seaver E.C."/>
            <person name="Weisblat D.A."/>
            <person name="Putnam N.H."/>
            <person name="Rokhsar D.S."/>
        </authorList>
    </citation>
    <scope>NUCLEOTIDE SEQUENCE</scope>
    <source>
        <strain evidence="1 3">I ESC-2004</strain>
    </source>
</reference>
<sequence length="429" mass="48929">MSCRYSQSKDFFILVPTLWQKAQAARANKQLPLMKSLIERIVRRCNRFSWMDITSDVRSTVSEVLLLAGKECNACMATYLATDCFFCAIEILDSVSRCERSGRIMSESLECLVQTHLQNDDMESARVLMDDWNGRLFTSDHQDIMATVGRANMALGLAYAEDACYRRALDYLTPAVQDVLHKHDPEFRGSESEGIFASALGNCLYMESGAVSALDTVRQARLIWKSLNWPFEHVDYIVGSLKIHMEYRELIIINMGGLYHEKAEKLHCEGQEELSTKYHDKALAALQKASIDYPESSVPFFNYGYYLYSRGSYFEATTMLSHSYHYAIEDRGAVEFDHSDEHILIDDLRHELQGKKSICIPCSVISLYLKTLAQVKMGYVSGARDTVGVLEQEVRNCKYADYHCKCYSQDEIEGVCKSLVRYALRDVDN</sequence>
<evidence type="ECO:0000313" key="1">
    <source>
        <dbReference type="EMBL" id="ELU04247.1"/>
    </source>
</evidence>
<dbReference type="AlphaFoldDB" id="R7ULU0"/>
<organism evidence="1">
    <name type="scientific">Capitella teleta</name>
    <name type="common">Polychaete worm</name>
    <dbReference type="NCBI Taxonomy" id="283909"/>
    <lineage>
        <taxon>Eukaryota</taxon>
        <taxon>Metazoa</taxon>
        <taxon>Spiralia</taxon>
        <taxon>Lophotrochozoa</taxon>
        <taxon>Annelida</taxon>
        <taxon>Polychaeta</taxon>
        <taxon>Sedentaria</taxon>
        <taxon>Scolecida</taxon>
        <taxon>Capitellidae</taxon>
        <taxon>Capitella</taxon>
    </lineage>
</organism>
<accession>R7ULU0</accession>
<proteinExistence type="predicted"/>
<dbReference type="OrthoDB" id="5142960at2759"/>
<dbReference type="EnsemblMetazoa" id="CapteT188451">
    <property type="protein sequence ID" value="CapteP188451"/>
    <property type="gene ID" value="CapteG188451"/>
</dbReference>
<dbReference type="HOGENOM" id="CLU_033583_0_0_1"/>
<evidence type="ECO:0000313" key="3">
    <source>
        <dbReference type="Proteomes" id="UP000014760"/>
    </source>
</evidence>
<dbReference type="InterPro" id="IPR011990">
    <property type="entry name" value="TPR-like_helical_dom_sf"/>
</dbReference>
<gene>
    <name evidence="1" type="ORF">CAPTEDRAFT_188451</name>
</gene>